<name>A0A2U2RK31_9MICO</name>
<sequence>MRTTVDLPPPLHARAREIASQRHASMSSVLAELVARGLGQMDEPLRVETSPTTGLPVISISRRVTSEEVAEIVDDE</sequence>
<proteinExistence type="predicted"/>
<accession>A0A2U2RK31</accession>
<evidence type="ECO:0000313" key="1">
    <source>
        <dbReference type="EMBL" id="PWH06227.1"/>
    </source>
</evidence>
<dbReference type="EMBL" id="QFKX01000003">
    <property type="protein sequence ID" value="PWH06227.1"/>
    <property type="molecule type" value="Genomic_DNA"/>
</dbReference>
<protein>
    <recommendedName>
        <fullName evidence="3">Antitoxin</fullName>
    </recommendedName>
</protein>
<evidence type="ECO:0008006" key="3">
    <source>
        <dbReference type="Google" id="ProtNLM"/>
    </source>
</evidence>
<dbReference type="Proteomes" id="UP000245590">
    <property type="component" value="Unassembled WGS sequence"/>
</dbReference>
<dbReference type="OrthoDB" id="3259334at2"/>
<dbReference type="GO" id="GO:0006355">
    <property type="term" value="P:regulation of DNA-templated transcription"/>
    <property type="evidence" value="ECO:0007669"/>
    <property type="project" value="InterPro"/>
</dbReference>
<dbReference type="SUPFAM" id="SSF47598">
    <property type="entry name" value="Ribbon-helix-helix"/>
    <property type="match status" value="1"/>
</dbReference>
<dbReference type="AlphaFoldDB" id="A0A2U2RK31"/>
<keyword evidence="2" id="KW-1185">Reference proteome</keyword>
<dbReference type="RefSeq" id="WP_109275973.1">
    <property type="nucleotide sequence ID" value="NZ_QFKX01000003.1"/>
</dbReference>
<reference evidence="1 2" key="1">
    <citation type="submission" date="2018-05" db="EMBL/GenBank/DDBJ databases">
        <title>Brachybacterium sp. M1HQ-2T, whole genome shotgun sequence.</title>
        <authorList>
            <person name="Tuo L."/>
        </authorList>
    </citation>
    <scope>NUCLEOTIDE SEQUENCE [LARGE SCALE GENOMIC DNA]</scope>
    <source>
        <strain evidence="1 2">M1HQ-2</strain>
    </source>
</reference>
<comment type="caution">
    <text evidence="1">The sequence shown here is derived from an EMBL/GenBank/DDBJ whole genome shotgun (WGS) entry which is preliminary data.</text>
</comment>
<gene>
    <name evidence="1" type="ORF">DEO23_09405</name>
</gene>
<organism evidence="1 2">
    <name type="scientific">Brachybacterium endophyticum</name>
    <dbReference type="NCBI Taxonomy" id="2182385"/>
    <lineage>
        <taxon>Bacteria</taxon>
        <taxon>Bacillati</taxon>
        <taxon>Actinomycetota</taxon>
        <taxon>Actinomycetes</taxon>
        <taxon>Micrococcales</taxon>
        <taxon>Dermabacteraceae</taxon>
        <taxon>Brachybacterium</taxon>
    </lineage>
</organism>
<dbReference type="InterPro" id="IPR010985">
    <property type="entry name" value="Ribbon_hlx_hlx"/>
</dbReference>
<evidence type="ECO:0000313" key="2">
    <source>
        <dbReference type="Proteomes" id="UP000245590"/>
    </source>
</evidence>